<dbReference type="CDD" id="cd13602">
    <property type="entry name" value="PBP2_TRAP_BpDctp6_7"/>
    <property type="match status" value="1"/>
</dbReference>
<dbReference type="InterPro" id="IPR018389">
    <property type="entry name" value="DctP_fam"/>
</dbReference>
<keyword evidence="4" id="KW-1185">Reference proteome</keyword>
<dbReference type="GO" id="GO:0055085">
    <property type="term" value="P:transmembrane transport"/>
    <property type="evidence" value="ECO:0007669"/>
    <property type="project" value="InterPro"/>
</dbReference>
<dbReference type="Proteomes" id="UP000252884">
    <property type="component" value="Unassembled WGS sequence"/>
</dbReference>
<dbReference type="SUPFAM" id="SSF53850">
    <property type="entry name" value="Periplasmic binding protein-like II"/>
    <property type="match status" value="1"/>
</dbReference>
<sequence>MKLRHCLPALVCTTLLAATASAQSLPKTHLKVTGGLSNLTAYQDYERPFWTKTIGEKSQGQVTAEIKGFNEMGMKGPELLRLLGSGVIEYGTATLSYFASDNPINEAIDLAGLATDVKTARTLTDAFQPVLAKTYGEGNKVKLLGISTYPAQVLFCNADIKGLGDIKGKKVRTSSRTQADFIEALGGTSVTMAFGDVVPAMQNKVVDCAITGSLSGYSAKWYEVATHLLALPVNWNQQVHAVNGATWSKYDPALQKFLQTEVDGLVNTIWDAAAKQTQQGYDCNTGAAACTLPVKGKMVLVTPSEQDKALLKQVSEQVVAKWAQRCSAACVNDFNTTIGKTLGVVAKK</sequence>
<dbReference type="PANTHER" id="PTHR33376:SF4">
    <property type="entry name" value="SIALIC ACID-BINDING PERIPLASMIC PROTEIN SIAP"/>
    <property type="match status" value="1"/>
</dbReference>
<dbReference type="EMBL" id="QPJK01000004">
    <property type="protein sequence ID" value="RCW71590.1"/>
    <property type="molecule type" value="Genomic_DNA"/>
</dbReference>
<dbReference type="Gene3D" id="3.40.190.170">
    <property type="entry name" value="Bacterial extracellular solute-binding protein, family 7"/>
    <property type="match status" value="1"/>
</dbReference>
<dbReference type="InterPro" id="IPR038404">
    <property type="entry name" value="TRAP_DctP_sf"/>
</dbReference>
<dbReference type="RefSeq" id="WP_114468798.1">
    <property type="nucleotide sequence ID" value="NZ_QPJK01000004.1"/>
</dbReference>
<feature type="signal peptide" evidence="2">
    <location>
        <begin position="1"/>
        <end position="22"/>
    </location>
</feature>
<evidence type="ECO:0000256" key="2">
    <source>
        <dbReference type="SAM" id="SignalP"/>
    </source>
</evidence>
<evidence type="ECO:0000313" key="4">
    <source>
        <dbReference type="Proteomes" id="UP000252884"/>
    </source>
</evidence>
<keyword evidence="1 2" id="KW-0732">Signal</keyword>
<protein>
    <submittedName>
        <fullName evidence="3">TRAP-type C4-dicarboxylate transport system substrate-binding protein</fullName>
    </submittedName>
</protein>
<name>A0A368XU64_9BURK</name>
<accession>A0A368XU64</accession>
<reference evidence="3 4" key="1">
    <citation type="submission" date="2018-07" db="EMBL/GenBank/DDBJ databases">
        <title>Genomic Encyclopedia of Type Strains, Phase IV (KMG-IV): sequencing the most valuable type-strain genomes for metagenomic binning, comparative biology and taxonomic classification.</title>
        <authorList>
            <person name="Goeker M."/>
        </authorList>
    </citation>
    <scope>NUCLEOTIDE SEQUENCE [LARGE SCALE GENOMIC DNA]</scope>
    <source>
        <strain evidence="3 4">DSM 21634</strain>
    </source>
</reference>
<dbReference type="NCBIfam" id="NF037995">
    <property type="entry name" value="TRAP_S1"/>
    <property type="match status" value="1"/>
</dbReference>
<comment type="caution">
    <text evidence="3">The sequence shown here is derived from an EMBL/GenBank/DDBJ whole genome shotgun (WGS) entry which is preliminary data.</text>
</comment>
<dbReference type="AlphaFoldDB" id="A0A368XU64"/>
<organism evidence="3 4">
    <name type="scientific">Pseudorhodoferax soli</name>
    <dbReference type="NCBI Taxonomy" id="545864"/>
    <lineage>
        <taxon>Bacteria</taxon>
        <taxon>Pseudomonadati</taxon>
        <taxon>Pseudomonadota</taxon>
        <taxon>Betaproteobacteria</taxon>
        <taxon>Burkholderiales</taxon>
        <taxon>Comamonadaceae</taxon>
    </lineage>
</organism>
<dbReference type="Pfam" id="PF03480">
    <property type="entry name" value="DctP"/>
    <property type="match status" value="1"/>
</dbReference>
<gene>
    <name evidence="3" type="ORF">DES41_104410</name>
</gene>
<dbReference type="OrthoDB" id="9177965at2"/>
<feature type="chain" id="PRO_5016826265" evidence="2">
    <location>
        <begin position="23"/>
        <end position="348"/>
    </location>
</feature>
<evidence type="ECO:0000256" key="1">
    <source>
        <dbReference type="ARBA" id="ARBA00022729"/>
    </source>
</evidence>
<dbReference type="PANTHER" id="PTHR33376">
    <property type="match status" value="1"/>
</dbReference>
<proteinExistence type="predicted"/>
<evidence type="ECO:0000313" key="3">
    <source>
        <dbReference type="EMBL" id="RCW71590.1"/>
    </source>
</evidence>